<dbReference type="RefSeq" id="XP_062644495.1">
    <property type="nucleotide sequence ID" value="XM_062789375.1"/>
</dbReference>
<protein>
    <recommendedName>
        <fullName evidence="11">Beta-xylanase</fullName>
        <ecNumber evidence="11">3.2.1.8</ecNumber>
    </recommendedName>
</protein>
<dbReference type="PROSITE" id="PS51760">
    <property type="entry name" value="GH10_2"/>
    <property type="match status" value="1"/>
</dbReference>
<dbReference type="GeneID" id="87826145"/>
<sequence length="389" mass="42038">MVSRLLASDGTVTAATVTTTTQNATQEEDGLNSLMVKAGKLYFGTATDVNNFADVEYQAIVSNKNMFGMITAENSMKWAAIQANEGKYSFADAEQVVAKAKANGQQIRCHTLIYTQLPPFVEEASWTNETLIATMQTYIKNVVQHFKGECYAWDVVIEAFGDSDASYRDSIFYRYIGPAFIPIAFSAAAAADPDAKLYYSDFNLEVLPNKAAAVIDLVKDLQARRIKIDGVGFQGHLVVGATPSRISLAASLKQFTDLGVEVAFTGVDIRHNSLPASDTALNQQAKDYAALAGSCLDVPKCVGVTLWQFTDKYSWVPNSMKGKGDALLWTSDYKTKPAYDAVMALLRAASNTTITNGTVTGDGKSAAGRVSLNTMGRFLGAVLSVWLLL</sequence>
<dbReference type="PANTHER" id="PTHR31490:SF35">
    <property type="entry name" value="ENDO-1,4-BETA-XYLANASE"/>
    <property type="match status" value="1"/>
</dbReference>
<proteinExistence type="inferred from homology"/>
<gene>
    <name evidence="13" type="ORF">N657DRAFT_579310</name>
</gene>
<evidence type="ECO:0000256" key="1">
    <source>
        <dbReference type="ARBA" id="ARBA00000681"/>
    </source>
</evidence>
<evidence type="ECO:0000259" key="12">
    <source>
        <dbReference type="PROSITE" id="PS51760"/>
    </source>
</evidence>
<dbReference type="Proteomes" id="UP001302602">
    <property type="component" value="Unassembled WGS sequence"/>
</dbReference>
<dbReference type="PRINTS" id="PR00134">
    <property type="entry name" value="GLHYDRLASE10"/>
</dbReference>
<dbReference type="EMBL" id="MU853237">
    <property type="protein sequence ID" value="KAK4120724.1"/>
    <property type="molecule type" value="Genomic_DNA"/>
</dbReference>
<reference evidence="13" key="2">
    <citation type="submission" date="2023-05" db="EMBL/GenBank/DDBJ databases">
        <authorList>
            <consortium name="Lawrence Berkeley National Laboratory"/>
            <person name="Steindorff A."/>
            <person name="Hensen N."/>
            <person name="Bonometti L."/>
            <person name="Westerberg I."/>
            <person name="Brannstrom I.O."/>
            <person name="Guillou S."/>
            <person name="Cros-Aarteil S."/>
            <person name="Calhoun S."/>
            <person name="Haridas S."/>
            <person name="Kuo A."/>
            <person name="Mondo S."/>
            <person name="Pangilinan J."/>
            <person name="Riley R."/>
            <person name="Labutti K."/>
            <person name="Andreopoulos B."/>
            <person name="Lipzen A."/>
            <person name="Chen C."/>
            <person name="Yanf M."/>
            <person name="Daum C."/>
            <person name="Ng V."/>
            <person name="Clum A."/>
            <person name="Ohm R."/>
            <person name="Martin F."/>
            <person name="Silar P."/>
            <person name="Natvig D."/>
            <person name="Lalanne C."/>
            <person name="Gautier V."/>
            <person name="Ament-Velasquez S.L."/>
            <person name="Kruys A."/>
            <person name="Hutchinson M.I."/>
            <person name="Powell A.J."/>
            <person name="Barry K."/>
            <person name="Miller A.N."/>
            <person name="Grigoriev I.V."/>
            <person name="Debuchy R."/>
            <person name="Gladieux P."/>
            <person name="Thoren M.H."/>
            <person name="Johannesson H."/>
        </authorList>
    </citation>
    <scope>NUCLEOTIDE SEQUENCE</scope>
    <source>
        <strain evidence="13">CBS 731.68</strain>
    </source>
</reference>
<feature type="domain" description="GH10" evidence="12">
    <location>
        <begin position="15"/>
        <end position="345"/>
    </location>
</feature>
<keyword evidence="9 11" id="KW-0326">Glycosidase</keyword>
<dbReference type="InterPro" id="IPR001000">
    <property type="entry name" value="GH10_dom"/>
</dbReference>
<evidence type="ECO:0000256" key="11">
    <source>
        <dbReference type="RuleBase" id="RU361174"/>
    </source>
</evidence>
<evidence type="ECO:0000256" key="4">
    <source>
        <dbReference type="ARBA" id="ARBA00007495"/>
    </source>
</evidence>
<accession>A0AAN6TU52</accession>
<name>A0AAN6TU52_9PEZI</name>
<keyword evidence="10 11" id="KW-0624">Polysaccharide degradation</keyword>
<comment type="catalytic activity">
    <reaction evidence="1 11">
        <text>Endohydrolysis of (1-&gt;4)-beta-D-xylosidic linkages in xylans.</text>
        <dbReference type="EC" id="3.2.1.8"/>
    </reaction>
</comment>
<evidence type="ECO:0000313" key="14">
    <source>
        <dbReference type="Proteomes" id="UP001302602"/>
    </source>
</evidence>
<evidence type="ECO:0000256" key="10">
    <source>
        <dbReference type="ARBA" id="ARBA00023326"/>
    </source>
</evidence>
<evidence type="ECO:0000256" key="5">
    <source>
        <dbReference type="ARBA" id="ARBA00022525"/>
    </source>
</evidence>
<dbReference type="InterPro" id="IPR044846">
    <property type="entry name" value="GH10"/>
</dbReference>
<evidence type="ECO:0000256" key="7">
    <source>
        <dbReference type="ARBA" id="ARBA00022801"/>
    </source>
</evidence>
<keyword evidence="8 11" id="KW-0119">Carbohydrate metabolism</keyword>
<keyword evidence="7 11" id="KW-0378">Hydrolase</keyword>
<evidence type="ECO:0000256" key="8">
    <source>
        <dbReference type="ARBA" id="ARBA00023277"/>
    </source>
</evidence>
<evidence type="ECO:0000256" key="6">
    <source>
        <dbReference type="ARBA" id="ARBA00022651"/>
    </source>
</evidence>
<dbReference type="InterPro" id="IPR017853">
    <property type="entry name" value="GH"/>
</dbReference>
<dbReference type="Pfam" id="PF00331">
    <property type="entry name" value="Glyco_hydro_10"/>
    <property type="match status" value="1"/>
</dbReference>
<dbReference type="GO" id="GO:0005576">
    <property type="term" value="C:extracellular region"/>
    <property type="evidence" value="ECO:0007669"/>
    <property type="project" value="UniProtKB-SubCell"/>
</dbReference>
<dbReference type="PANTHER" id="PTHR31490">
    <property type="entry name" value="GLYCOSYL HYDROLASE"/>
    <property type="match status" value="1"/>
</dbReference>
<dbReference type="GO" id="GO:0045493">
    <property type="term" value="P:xylan catabolic process"/>
    <property type="evidence" value="ECO:0007669"/>
    <property type="project" value="UniProtKB-KW"/>
</dbReference>
<evidence type="ECO:0000256" key="2">
    <source>
        <dbReference type="ARBA" id="ARBA00004613"/>
    </source>
</evidence>
<keyword evidence="5" id="KW-0964">Secreted</keyword>
<evidence type="ECO:0000256" key="9">
    <source>
        <dbReference type="ARBA" id="ARBA00023295"/>
    </source>
</evidence>
<keyword evidence="6" id="KW-0858">Xylan degradation</keyword>
<dbReference type="EC" id="3.2.1.8" evidence="11"/>
<evidence type="ECO:0000256" key="3">
    <source>
        <dbReference type="ARBA" id="ARBA00004851"/>
    </source>
</evidence>
<dbReference type="SUPFAM" id="SSF51445">
    <property type="entry name" value="(Trans)glycosidases"/>
    <property type="match status" value="1"/>
</dbReference>
<comment type="pathway">
    <text evidence="3">Glycan degradation; xylan degradation.</text>
</comment>
<dbReference type="SMART" id="SM00633">
    <property type="entry name" value="Glyco_10"/>
    <property type="match status" value="1"/>
</dbReference>
<reference evidence="13" key="1">
    <citation type="journal article" date="2023" name="Mol. Phylogenet. Evol.">
        <title>Genome-scale phylogeny and comparative genomics of the fungal order Sordariales.</title>
        <authorList>
            <person name="Hensen N."/>
            <person name="Bonometti L."/>
            <person name="Westerberg I."/>
            <person name="Brannstrom I.O."/>
            <person name="Guillou S."/>
            <person name="Cros-Aarteil S."/>
            <person name="Calhoun S."/>
            <person name="Haridas S."/>
            <person name="Kuo A."/>
            <person name="Mondo S."/>
            <person name="Pangilinan J."/>
            <person name="Riley R."/>
            <person name="LaButti K."/>
            <person name="Andreopoulos B."/>
            <person name="Lipzen A."/>
            <person name="Chen C."/>
            <person name="Yan M."/>
            <person name="Daum C."/>
            <person name="Ng V."/>
            <person name="Clum A."/>
            <person name="Steindorff A."/>
            <person name="Ohm R.A."/>
            <person name="Martin F."/>
            <person name="Silar P."/>
            <person name="Natvig D.O."/>
            <person name="Lalanne C."/>
            <person name="Gautier V."/>
            <person name="Ament-Velasquez S.L."/>
            <person name="Kruys A."/>
            <person name="Hutchinson M.I."/>
            <person name="Powell A.J."/>
            <person name="Barry K."/>
            <person name="Miller A.N."/>
            <person name="Grigoriev I.V."/>
            <person name="Debuchy R."/>
            <person name="Gladieux P."/>
            <person name="Hiltunen Thoren M."/>
            <person name="Johannesson H."/>
        </authorList>
    </citation>
    <scope>NUCLEOTIDE SEQUENCE</scope>
    <source>
        <strain evidence="13">CBS 731.68</strain>
    </source>
</reference>
<dbReference type="GO" id="GO:0031176">
    <property type="term" value="F:endo-1,4-beta-xylanase activity"/>
    <property type="evidence" value="ECO:0007669"/>
    <property type="project" value="UniProtKB-EC"/>
</dbReference>
<keyword evidence="14" id="KW-1185">Reference proteome</keyword>
<comment type="caution">
    <text evidence="13">The sequence shown here is derived from an EMBL/GenBank/DDBJ whole genome shotgun (WGS) entry which is preliminary data.</text>
</comment>
<comment type="subcellular location">
    <subcellularLocation>
        <location evidence="2">Secreted</location>
    </subcellularLocation>
</comment>
<comment type="similarity">
    <text evidence="4 11">Belongs to the glycosyl hydrolase 10 (cellulase F) family.</text>
</comment>
<organism evidence="13 14">
    <name type="scientific">Parathielavia appendiculata</name>
    <dbReference type="NCBI Taxonomy" id="2587402"/>
    <lineage>
        <taxon>Eukaryota</taxon>
        <taxon>Fungi</taxon>
        <taxon>Dikarya</taxon>
        <taxon>Ascomycota</taxon>
        <taxon>Pezizomycotina</taxon>
        <taxon>Sordariomycetes</taxon>
        <taxon>Sordariomycetidae</taxon>
        <taxon>Sordariales</taxon>
        <taxon>Chaetomiaceae</taxon>
        <taxon>Parathielavia</taxon>
    </lineage>
</organism>
<dbReference type="Gene3D" id="3.20.20.80">
    <property type="entry name" value="Glycosidases"/>
    <property type="match status" value="1"/>
</dbReference>
<dbReference type="AlphaFoldDB" id="A0AAN6TU52"/>
<evidence type="ECO:0000313" key="13">
    <source>
        <dbReference type="EMBL" id="KAK4120724.1"/>
    </source>
</evidence>